<dbReference type="EC" id="5.3.1.24" evidence="3 9"/>
<dbReference type="GO" id="GO:0004640">
    <property type="term" value="F:phosphoribosylanthranilate isomerase activity"/>
    <property type="evidence" value="ECO:0007669"/>
    <property type="project" value="UniProtKB-UniRule"/>
</dbReference>
<evidence type="ECO:0000256" key="4">
    <source>
        <dbReference type="ARBA" id="ARBA00022272"/>
    </source>
</evidence>
<evidence type="ECO:0000256" key="9">
    <source>
        <dbReference type="HAMAP-Rule" id="MF_00135"/>
    </source>
</evidence>
<dbReference type="PANTHER" id="PTHR42894:SF1">
    <property type="entry name" value="N-(5'-PHOSPHORIBOSYL)ANTHRANILATE ISOMERASE"/>
    <property type="match status" value="1"/>
</dbReference>
<keyword evidence="12" id="KW-1185">Reference proteome</keyword>
<keyword evidence="6 9" id="KW-0822">Tryptophan biosynthesis</keyword>
<dbReference type="AlphaFoldDB" id="A0A953N7S4"/>
<dbReference type="RefSeq" id="WP_259659565.1">
    <property type="nucleotide sequence ID" value="NZ_JAHXRI010000001.1"/>
</dbReference>
<evidence type="ECO:0000313" key="12">
    <source>
        <dbReference type="Proteomes" id="UP000739565"/>
    </source>
</evidence>
<comment type="similarity">
    <text evidence="9">Belongs to the TrpF family.</text>
</comment>
<dbReference type="InterPro" id="IPR013785">
    <property type="entry name" value="Aldolase_TIM"/>
</dbReference>
<keyword evidence="7 9" id="KW-0057">Aromatic amino acid biosynthesis</keyword>
<dbReference type="PANTHER" id="PTHR42894">
    <property type="entry name" value="N-(5'-PHOSPHORIBOSYL)ANTHRANILATE ISOMERASE"/>
    <property type="match status" value="1"/>
</dbReference>
<sequence length="223" mass="23555">MSNNKRTRIKICGITREEDLLCAVAAGADALGFVFHPSSKRCVSPSRASELCAALPPFVTSVALFVNPERSFVNEVINKMSPSTLQFHGDEAPDFCSSFGRPYLKAFRVGAPGLDTSAGLALRCADYGSACGWLFDSYSPLFGGSGHGFDHGLLGGVKQLREAQPIILSGGLSALNVQAAIEATHPWAVDVSSGVESSPGIKSAEKMLEFVSAVSKARLKIAF</sequence>
<dbReference type="SUPFAM" id="SSF51366">
    <property type="entry name" value="Ribulose-phoshate binding barrel"/>
    <property type="match status" value="1"/>
</dbReference>
<dbReference type="Pfam" id="PF00697">
    <property type="entry name" value="PRAI"/>
    <property type="match status" value="1"/>
</dbReference>
<organism evidence="11 12">
    <name type="scientific">Zwartia hollandica</name>
    <dbReference type="NCBI Taxonomy" id="324606"/>
    <lineage>
        <taxon>Bacteria</taxon>
        <taxon>Pseudomonadati</taxon>
        <taxon>Pseudomonadota</taxon>
        <taxon>Betaproteobacteria</taxon>
        <taxon>Burkholderiales</taxon>
        <taxon>Alcaligenaceae</taxon>
        <taxon>Zwartia</taxon>
    </lineage>
</organism>
<dbReference type="CDD" id="cd00405">
    <property type="entry name" value="PRAI"/>
    <property type="match status" value="1"/>
</dbReference>
<gene>
    <name evidence="9" type="primary">trpF</name>
    <name evidence="11" type="ORF">KZZ10_00675</name>
</gene>
<dbReference type="Gene3D" id="3.20.20.70">
    <property type="entry name" value="Aldolase class I"/>
    <property type="match status" value="1"/>
</dbReference>
<dbReference type="InterPro" id="IPR011060">
    <property type="entry name" value="RibuloseP-bd_barrel"/>
</dbReference>
<dbReference type="InterPro" id="IPR001240">
    <property type="entry name" value="PRAI_dom"/>
</dbReference>
<evidence type="ECO:0000256" key="3">
    <source>
        <dbReference type="ARBA" id="ARBA00012572"/>
    </source>
</evidence>
<name>A0A953N7S4_9BURK</name>
<keyword evidence="5 9" id="KW-0028">Amino-acid biosynthesis</keyword>
<dbReference type="Proteomes" id="UP000739565">
    <property type="component" value="Unassembled WGS sequence"/>
</dbReference>
<dbReference type="NCBIfam" id="NF002298">
    <property type="entry name" value="PRK01222.1-4"/>
    <property type="match status" value="1"/>
</dbReference>
<evidence type="ECO:0000256" key="1">
    <source>
        <dbReference type="ARBA" id="ARBA00001164"/>
    </source>
</evidence>
<feature type="domain" description="N-(5'phosphoribosyl) anthranilate isomerase (PRAI)" evidence="10">
    <location>
        <begin position="9"/>
        <end position="212"/>
    </location>
</feature>
<dbReference type="EMBL" id="JAHXRI010000001">
    <property type="protein sequence ID" value="MBZ1349148.1"/>
    <property type="molecule type" value="Genomic_DNA"/>
</dbReference>
<proteinExistence type="inferred from homology"/>
<keyword evidence="8 9" id="KW-0413">Isomerase</keyword>
<evidence type="ECO:0000256" key="7">
    <source>
        <dbReference type="ARBA" id="ARBA00023141"/>
    </source>
</evidence>
<evidence type="ECO:0000256" key="2">
    <source>
        <dbReference type="ARBA" id="ARBA00004664"/>
    </source>
</evidence>
<evidence type="ECO:0000256" key="6">
    <source>
        <dbReference type="ARBA" id="ARBA00022822"/>
    </source>
</evidence>
<dbReference type="GO" id="GO:0000162">
    <property type="term" value="P:L-tryptophan biosynthetic process"/>
    <property type="evidence" value="ECO:0007669"/>
    <property type="project" value="UniProtKB-UniRule"/>
</dbReference>
<evidence type="ECO:0000256" key="8">
    <source>
        <dbReference type="ARBA" id="ARBA00023235"/>
    </source>
</evidence>
<evidence type="ECO:0000256" key="5">
    <source>
        <dbReference type="ARBA" id="ARBA00022605"/>
    </source>
</evidence>
<dbReference type="InterPro" id="IPR044643">
    <property type="entry name" value="TrpF_fam"/>
</dbReference>
<comment type="catalytic activity">
    <reaction evidence="1 9">
        <text>N-(5-phospho-beta-D-ribosyl)anthranilate = 1-(2-carboxyphenylamino)-1-deoxy-D-ribulose 5-phosphate</text>
        <dbReference type="Rhea" id="RHEA:21540"/>
        <dbReference type="ChEBI" id="CHEBI:18277"/>
        <dbReference type="ChEBI" id="CHEBI:58613"/>
        <dbReference type="EC" id="5.3.1.24"/>
    </reaction>
</comment>
<dbReference type="HAMAP" id="MF_00135">
    <property type="entry name" value="PRAI"/>
    <property type="match status" value="1"/>
</dbReference>
<evidence type="ECO:0000259" key="10">
    <source>
        <dbReference type="Pfam" id="PF00697"/>
    </source>
</evidence>
<comment type="pathway">
    <text evidence="2 9">Amino-acid biosynthesis; L-tryptophan biosynthesis; L-tryptophan from chorismate: step 3/5.</text>
</comment>
<protein>
    <recommendedName>
        <fullName evidence="4 9">N-(5'-phosphoribosyl)anthranilate isomerase</fullName>
        <shortName evidence="9">PRAI</shortName>
        <ecNumber evidence="3 9">5.3.1.24</ecNumber>
    </recommendedName>
</protein>
<evidence type="ECO:0000313" key="11">
    <source>
        <dbReference type="EMBL" id="MBZ1349148.1"/>
    </source>
</evidence>
<reference evidence="11" key="1">
    <citation type="submission" date="2021-07" db="EMBL/GenBank/DDBJ databases">
        <title>New genus and species of the family Alcaligenaceae.</title>
        <authorList>
            <person name="Hahn M.W."/>
        </authorList>
    </citation>
    <scope>NUCLEOTIDE SEQUENCE</scope>
    <source>
        <strain evidence="11">LF4-65</strain>
    </source>
</reference>
<accession>A0A953N7S4</accession>
<comment type="caution">
    <text evidence="11">The sequence shown here is derived from an EMBL/GenBank/DDBJ whole genome shotgun (WGS) entry which is preliminary data.</text>
</comment>